<evidence type="ECO:0000313" key="3">
    <source>
        <dbReference type="Proteomes" id="UP000242457"/>
    </source>
</evidence>
<sequence>MEYNSEVESSLQSDSILSTASSTKYREETISIEEQSLLNFLQKGILETSEENIAFGKQILPLLNKLNLEPQSLPNDIKEGLQKIALVLRCEKLSDFNDVALNIVNERKKIEEKKKQHEEKQLALLYDDLFRKYSSFSKKLNYLQEAVISLESFIEKSQKEQEDIYCNHASLSTKLKEYQQTVEKLETDLIDMQVEDLYPTKILNKYHRYLEMSGELAELNHYLSQYKDLPPNLLQAKALVDVKRKEYETLKNALLDKTNYFLE</sequence>
<proteinExistence type="predicted"/>
<dbReference type="InterPro" id="IPR026243">
    <property type="entry name" value="HAUS1"/>
</dbReference>
<keyword evidence="1" id="KW-0175">Coiled coil</keyword>
<dbReference type="OrthoDB" id="8185744at2759"/>
<name>A0A2A3ETF3_APICC</name>
<accession>A0A2A3ETF3</accession>
<gene>
    <name evidence="2" type="ORF">APICC_00051</name>
</gene>
<dbReference type="Proteomes" id="UP000242457">
    <property type="component" value="Unassembled WGS sequence"/>
</dbReference>
<evidence type="ECO:0000256" key="1">
    <source>
        <dbReference type="SAM" id="Coils"/>
    </source>
</evidence>
<protein>
    <submittedName>
        <fullName evidence="2">Uncharacterized protein</fullName>
    </submittedName>
</protein>
<feature type="coiled-coil region" evidence="1">
    <location>
        <begin position="168"/>
        <end position="195"/>
    </location>
</feature>
<organism evidence="2 3">
    <name type="scientific">Apis cerana cerana</name>
    <name type="common">Oriental honeybee</name>
    <dbReference type="NCBI Taxonomy" id="94128"/>
    <lineage>
        <taxon>Eukaryota</taxon>
        <taxon>Metazoa</taxon>
        <taxon>Ecdysozoa</taxon>
        <taxon>Arthropoda</taxon>
        <taxon>Hexapoda</taxon>
        <taxon>Insecta</taxon>
        <taxon>Pterygota</taxon>
        <taxon>Neoptera</taxon>
        <taxon>Endopterygota</taxon>
        <taxon>Hymenoptera</taxon>
        <taxon>Apocrita</taxon>
        <taxon>Aculeata</taxon>
        <taxon>Apoidea</taxon>
        <taxon>Anthophila</taxon>
        <taxon>Apidae</taxon>
        <taxon>Apis</taxon>
    </lineage>
</organism>
<dbReference type="Pfam" id="PF25762">
    <property type="entry name" value="HAUS1"/>
    <property type="match status" value="1"/>
</dbReference>
<dbReference type="EMBL" id="KZ288185">
    <property type="protein sequence ID" value="PBC34987.1"/>
    <property type="molecule type" value="Genomic_DNA"/>
</dbReference>
<dbReference type="AlphaFoldDB" id="A0A2A3ETF3"/>
<evidence type="ECO:0000313" key="2">
    <source>
        <dbReference type="EMBL" id="PBC34987.1"/>
    </source>
</evidence>
<reference evidence="2 3" key="1">
    <citation type="submission" date="2014-07" db="EMBL/GenBank/DDBJ databases">
        <title>Genomic and transcriptomic analysis on Apis cerana provide comprehensive insights into honey bee biology.</title>
        <authorList>
            <person name="Diao Q."/>
            <person name="Sun L."/>
            <person name="Zheng H."/>
            <person name="Zheng H."/>
            <person name="Xu S."/>
            <person name="Wang S."/>
            <person name="Zeng Z."/>
            <person name="Hu F."/>
            <person name="Su S."/>
            <person name="Wu J."/>
        </authorList>
    </citation>
    <scope>NUCLEOTIDE SEQUENCE [LARGE SCALE GENOMIC DNA]</scope>
    <source>
        <tissue evidence="2">Pupae without intestine</tissue>
    </source>
</reference>
<keyword evidence="3" id="KW-1185">Reference proteome</keyword>